<keyword evidence="3" id="KW-1185">Reference proteome</keyword>
<dbReference type="InterPro" id="IPR000073">
    <property type="entry name" value="AB_hydrolase_1"/>
</dbReference>
<feature type="domain" description="AB hydrolase-1" evidence="1">
    <location>
        <begin position="6"/>
        <end position="234"/>
    </location>
</feature>
<gene>
    <name evidence="2" type="ORF">SLS60_011546</name>
</gene>
<dbReference type="SUPFAM" id="SSF53474">
    <property type="entry name" value="alpha/beta-Hydrolases"/>
    <property type="match status" value="1"/>
</dbReference>
<dbReference type="InterPro" id="IPR052897">
    <property type="entry name" value="Sec-Metab_Biosynth_Hydrolase"/>
</dbReference>
<sequence length="242" mass="26373">MTKPSIVLVPGSFAARGIYKNLIDKLRAKGFPALAIDLPSTQKRLGLEPATMHEDARHIRAVAEALIKQGKDVVVMCHSYGGTPTTQALAGIPVKRIVYLTAIAPKVGQSHADAMPGPFMEAVINGAVGGYMHGDPVLQAGGVGNDFDSWEYAYECALQLPHHSAVSFTGKTTQAAYETVPVSYIVTEKDMIVSTEQQEKYIKVMEEAKGEKINVIRRPWGHCPNWGHPDELVDILIREAQK</sequence>
<dbReference type="InterPro" id="IPR029058">
    <property type="entry name" value="AB_hydrolase_fold"/>
</dbReference>
<dbReference type="Gene3D" id="3.40.50.1820">
    <property type="entry name" value="alpha/beta hydrolase"/>
    <property type="match status" value="1"/>
</dbReference>
<name>A0ABR3QIG5_9PLEO</name>
<organism evidence="2 3">
    <name type="scientific">Paraconiothyrium brasiliense</name>
    <dbReference type="NCBI Taxonomy" id="300254"/>
    <lineage>
        <taxon>Eukaryota</taxon>
        <taxon>Fungi</taxon>
        <taxon>Dikarya</taxon>
        <taxon>Ascomycota</taxon>
        <taxon>Pezizomycotina</taxon>
        <taxon>Dothideomycetes</taxon>
        <taxon>Pleosporomycetidae</taxon>
        <taxon>Pleosporales</taxon>
        <taxon>Massarineae</taxon>
        <taxon>Didymosphaeriaceae</taxon>
        <taxon>Paraconiothyrium</taxon>
    </lineage>
</organism>
<proteinExistence type="predicted"/>
<evidence type="ECO:0000313" key="2">
    <source>
        <dbReference type="EMBL" id="KAL1591954.1"/>
    </source>
</evidence>
<accession>A0ABR3QIG5</accession>
<dbReference type="PANTHER" id="PTHR37017:SF13">
    <property type="entry name" value="AB HYDROLASE-1 DOMAIN-CONTAINING PROTEIN"/>
    <property type="match status" value="1"/>
</dbReference>
<reference evidence="2 3" key="1">
    <citation type="submission" date="2024-02" db="EMBL/GenBank/DDBJ databases">
        <title>De novo assembly and annotation of 12 fungi associated with fruit tree decline syndrome in Ontario, Canada.</title>
        <authorList>
            <person name="Sulman M."/>
            <person name="Ellouze W."/>
            <person name="Ilyukhin E."/>
        </authorList>
    </citation>
    <scope>NUCLEOTIDE SEQUENCE [LARGE SCALE GENOMIC DNA]</scope>
    <source>
        <strain evidence="2 3">M42-189</strain>
    </source>
</reference>
<dbReference type="Pfam" id="PF12697">
    <property type="entry name" value="Abhydrolase_6"/>
    <property type="match status" value="1"/>
</dbReference>
<protein>
    <recommendedName>
        <fullName evidence="1">AB hydrolase-1 domain-containing protein</fullName>
    </recommendedName>
</protein>
<dbReference type="Proteomes" id="UP001521785">
    <property type="component" value="Unassembled WGS sequence"/>
</dbReference>
<evidence type="ECO:0000259" key="1">
    <source>
        <dbReference type="Pfam" id="PF12697"/>
    </source>
</evidence>
<dbReference type="EMBL" id="JAKJXO020000022">
    <property type="protein sequence ID" value="KAL1591954.1"/>
    <property type="molecule type" value="Genomic_DNA"/>
</dbReference>
<comment type="caution">
    <text evidence="2">The sequence shown here is derived from an EMBL/GenBank/DDBJ whole genome shotgun (WGS) entry which is preliminary data.</text>
</comment>
<evidence type="ECO:0000313" key="3">
    <source>
        <dbReference type="Proteomes" id="UP001521785"/>
    </source>
</evidence>
<dbReference type="PANTHER" id="PTHR37017">
    <property type="entry name" value="AB HYDROLASE-1 DOMAIN-CONTAINING PROTEIN-RELATED"/>
    <property type="match status" value="1"/>
</dbReference>